<evidence type="ECO:0000313" key="2">
    <source>
        <dbReference type="Proteomes" id="UP000295517"/>
    </source>
</evidence>
<accession>A0AAX1EHV0</accession>
<name>A0AAX1EHV0_9GAMM</name>
<proteinExistence type="predicted"/>
<organism evidence="1 2">
    <name type="scientific">Legionella israelensis</name>
    <dbReference type="NCBI Taxonomy" id="454"/>
    <lineage>
        <taxon>Bacteria</taxon>
        <taxon>Pseudomonadati</taxon>
        <taxon>Pseudomonadota</taxon>
        <taxon>Gammaproteobacteria</taxon>
        <taxon>Legionellales</taxon>
        <taxon>Legionellaceae</taxon>
        <taxon>Legionella</taxon>
    </lineage>
</organism>
<gene>
    <name evidence="1" type="ORF">E3983_10355</name>
</gene>
<sequence>MAFIKTAKSTKLSPIYDNVSYLSLESGQMLRADFNPTGKISTKETDEPSMIHYVVELKRLGFEEDIQWFYKNINLSHINQLISESFCSDLMKQAIKRLIEKRFEELKNAK</sequence>
<dbReference type="AlphaFoldDB" id="A0AAX1EHV0"/>
<protein>
    <submittedName>
        <fullName evidence="1">Uncharacterized protein</fullName>
    </submittedName>
</protein>
<dbReference type="RefSeq" id="WP_135060910.1">
    <property type="nucleotide sequence ID" value="NZ_CP038254.1"/>
</dbReference>
<evidence type="ECO:0000313" key="1">
    <source>
        <dbReference type="EMBL" id="QBR84726.1"/>
    </source>
</evidence>
<dbReference type="Proteomes" id="UP000295517">
    <property type="component" value="Chromosome"/>
</dbReference>
<reference evidence="1 2" key="1">
    <citation type="submission" date="2019-03" db="EMBL/GenBank/DDBJ databases">
        <title>Diverse conjugative elements silence natural transformation in Legionella species.</title>
        <authorList>
            <person name="Durieux I."/>
            <person name="Ginevra C."/>
            <person name="Attaiech L."/>
            <person name="Picq K."/>
            <person name="Juan P.A."/>
            <person name="Jarraud S."/>
            <person name="Charpentier X."/>
        </authorList>
    </citation>
    <scope>NUCLEOTIDE SEQUENCE [LARGE SCALE GENOMIC DNA]</scope>
    <source>
        <strain evidence="1 2">HL-0427-4011</strain>
    </source>
</reference>
<dbReference type="EMBL" id="CP038254">
    <property type="protein sequence ID" value="QBR84726.1"/>
    <property type="molecule type" value="Genomic_DNA"/>
</dbReference>